<evidence type="ECO:0000313" key="2">
    <source>
        <dbReference type="Proteomes" id="UP000053235"/>
    </source>
</evidence>
<dbReference type="Pfam" id="PF09476">
    <property type="entry name" value="Pilus_CpaD"/>
    <property type="match status" value="1"/>
</dbReference>
<keyword evidence="2" id="KW-1185">Reference proteome</keyword>
<proteinExistence type="predicted"/>
<name>A0A0M6ZQY6_9HYPH</name>
<dbReference type="InterPro" id="IPR013361">
    <property type="entry name" value="Pilus_CpaD"/>
</dbReference>
<dbReference type="EMBL" id="CXWD01000002">
    <property type="protein sequence ID" value="CTQ65189.1"/>
    <property type="molecule type" value="Genomic_DNA"/>
</dbReference>
<organism evidence="1 2">
    <name type="scientific">Roseibium alexandrii</name>
    <dbReference type="NCBI Taxonomy" id="388408"/>
    <lineage>
        <taxon>Bacteria</taxon>
        <taxon>Pseudomonadati</taxon>
        <taxon>Pseudomonadota</taxon>
        <taxon>Alphaproteobacteria</taxon>
        <taxon>Hyphomicrobiales</taxon>
        <taxon>Stappiaceae</taxon>
        <taxon>Roseibium</taxon>
    </lineage>
</organism>
<accession>A0A0M6ZQY6</accession>
<dbReference type="STRING" id="388408.LAX5112_00540"/>
<dbReference type="InterPro" id="IPR019027">
    <property type="entry name" value="Pilus_biogenesis_CpaD-related"/>
</dbReference>
<dbReference type="AlphaFoldDB" id="A0A0M6ZQY6"/>
<sequence length="237" mass="25375">MNMAHDPRVKLTVSKGMFVLAALMLSGCQTEPKSNAELLATHDYRYQHPIVVSEAPETLDLPVGKNTRNLRSPVTDTITSFAMDSRRHGSGNVEILVPTGAANESAVHAVVHDIRGALSRGGVNGKHVTTRTYRSTDSSAAAPIRLSYARMKATTGECGAWPKNIGGGIGENTNYYNFGCATQSNLAAIVENPSDLITPRAMTPSDQNRRAVVIEKYRLGETTASSFNEGVGAEVSE</sequence>
<dbReference type="NCBIfam" id="TIGR02522">
    <property type="entry name" value="pilus_cpaD"/>
    <property type="match status" value="1"/>
</dbReference>
<reference evidence="2" key="1">
    <citation type="submission" date="2015-07" db="EMBL/GenBank/DDBJ databases">
        <authorList>
            <person name="Rodrigo-Torres Lidia"/>
            <person name="Arahal R.David."/>
        </authorList>
    </citation>
    <scope>NUCLEOTIDE SEQUENCE [LARGE SCALE GENOMIC DNA]</scope>
    <source>
        <strain evidence="2">CECT 5112</strain>
    </source>
</reference>
<evidence type="ECO:0000313" key="1">
    <source>
        <dbReference type="EMBL" id="CTQ65189.1"/>
    </source>
</evidence>
<protein>
    <submittedName>
        <fullName evidence="1">Pilus (Caulobacter type) biogenesis lipoprotein CpaD</fullName>
    </submittedName>
</protein>
<keyword evidence="1" id="KW-0449">Lipoprotein</keyword>
<gene>
    <name evidence="1" type="ORF">LAX5112_00540</name>
</gene>
<dbReference type="RefSeq" id="WP_186009011.1">
    <property type="nucleotide sequence ID" value="NZ_CXWD01000002.1"/>
</dbReference>
<dbReference type="Proteomes" id="UP000053235">
    <property type="component" value="Unassembled WGS sequence"/>
</dbReference>